<gene>
    <name evidence="2" type="ORF">EUX98_g7558</name>
</gene>
<feature type="region of interest" description="Disordered" evidence="1">
    <location>
        <begin position="118"/>
        <end position="247"/>
    </location>
</feature>
<feature type="compositionally biased region" description="Polar residues" evidence="1">
    <location>
        <begin position="415"/>
        <end position="435"/>
    </location>
</feature>
<evidence type="ECO:0000256" key="1">
    <source>
        <dbReference type="SAM" id="MobiDB-lite"/>
    </source>
</evidence>
<dbReference type="Proteomes" id="UP000308730">
    <property type="component" value="Unassembled WGS sequence"/>
</dbReference>
<accession>A0A4S4ML77</accession>
<comment type="caution">
    <text evidence="2">The sequence shown here is derived from an EMBL/GenBank/DDBJ whole genome shotgun (WGS) entry which is preliminary data.</text>
</comment>
<feature type="compositionally biased region" description="Low complexity" evidence="1">
    <location>
        <begin position="299"/>
        <end position="313"/>
    </location>
</feature>
<feature type="compositionally biased region" description="Basic and acidic residues" evidence="1">
    <location>
        <begin position="633"/>
        <end position="646"/>
    </location>
</feature>
<feature type="compositionally biased region" description="Pro residues" evidence="1">
    <location>
        <begin position="371"/>
        <end position="389"/>
    </location>
</feature>
<feature type="region of interest" description="Disordered" evidence="1">
    <location>
        <begin position="269"/>
        <end position="518"/>
    </location>
</feature>
<dbReference type="OrthoDB" id="2553626at2759"/>
<feature type="region of interest" description="Disordered" evidence="1">
    <location>
        <begin position="564"/>
        <end position="646"/>
    </location>
</feature>
<feature type="compositionally biased region" description="Low complexity" evidence="1">
    <location>
        <begin position="394"/>
        <end position="403"/>
    </location>
</feature>
<dbReference type="EMBL" id="SGPM01000326">
    <property type="protein sequence ID" value="THH26632.1"/>
    <property type="molecule type" value="Genomic_DNA"/>
</dbReference>
<feature type="compositionally biased region" description="Pro residues" evidence="1">
    <location>
        <begin position="141"/>
        <end position="155"/>
    </location>
</feature>
<reference evidence="2 3" key="1">
    <citation type="submission" date="2019-02" db="EMBL/GenBank/DDBJ databases">
        <title>Genome sequencing of the rare red list fungi Antrodiella citrinella (Flaviporus citrinellus).</title>
        <authorList>
            <person name="Buettner E."/>
            <person name="Kellner H."/>
        </authorList>
    </citation>
    <scope>NUCLEOTIDE SEQUENCE [LARGE SCALE GENOMIC DNA]</scope>
    <source>
        <strain evidence="2 3">DSM 108506</strain>
    </source>
</reference>
<feature type="compositionally biased region" description="Polar residues" evidence="1">
    <location>
        <begin position="460"/>
        <end position="480"/>
    </location>
</feature>
<protein>
    <recommendedName>
        <fullName evidence="4">EH domain-containing protein</fullName>
    </recommendedName>
</protein>
<feature type="compositionally biased region" description="Pro residues" evidence="1">
    <location>
        <begin position="215"/>
        <end position="230"/>
    </location>
</feature>
<evidence type="ECO:0000313" key="3">
    <source>
        <dbReference type="Proteomes" id="UP000308730"/>
    </source>
</evidence>
<organism evidence="2 3">
    <name type="scientific">Antrodiella citrinella</name>
    <dbReference type="NCBI Taxonomy" id="2447956"/>
    <lineage>
        <taxon>Eukaryota</taxon>
        <taxon>Fungi</taxon>
        <taxon>Dikarya</taxon>
        <taxon>Basidiomycota</taxon>
        <taxon>Agaricomycotina</taxon>
        <taxon>Agaricomycetes</taxon>
        <taxon>Polyporales</taxon>
        <taxon>Steccherinaceae</taxon>
        <taxon>Antrodiella</taxon>
    </lineage>
</organism>
<name>A0A4S4ML77_9APHY</name>
<dbReference type="AlphaFoldDB" id="A0A4S4ML77"/>
<sequence>MRSLTLHVSALNDSEYDYFTSSFSDLLDDPNAQPIDDVKYDSLTVSTREARAWLRGRYSAVAVADLDAILRTISPNNEALSGGQFFAVMRLITHVAAGKEVDGGLVFVQCHPSDFSPLSRAPKLPPPPPHHPAHETKKTAPAPPLPVKRQPPPRPANHAPPQSETDAVVVIPPSVPPKPTNPFLNRSKSHEVSTLNSPVTAVRTKTTGAIEGKQPPLPPRKPVAPPPPPRHVSSSFIPPPFPSTGTTNALIQQSLQAGRIAQSLKKAEERLQKERVMEVLKTSTTKRNRSISPTKDLSSDASASSSSGSGYASTDRPPPVLPPRRAFSPETSPRLSVRSLDQVATATVGYKPRYPTSSPFAREQSSERYKPPPPPPLPIRSPSRSPPKPNVDLSPESPTSTISQPPPTHPDRKSVAQQVQDWSDGSNPPSPNTRLFRSKSLHQQSPQLPPPLRRKRPESVQITPTEANGPSLPSSPARPSTTRHHSALSRHLSLSSPAAAAAMHGERAPSSMSDSPIAGLQKTFNNLHQRAQPKLDAARYKAEAGLTKRGFVSHGGWMREEGEERLIDEPDDMETNHRVLGSGPFERSQDDLDVSEISDVERSWEERLRSLRGSQSHTGHLSRGDGGGGGSSGREKEKKEDKVKDRTWLFDRDEMKWPAGEGWKPL</sequence>
<feature type="compositionally biased region" description="Basic and acidic residues" evidence="1">
    <location>
        <begin position="599"/>
        <end position="609"/>
    </location>
</feature>
<keyword evidence="3" id="KW-1185">Reference proteome</keyword>
<feature type="compositionally biased region" description="Polar residues" evidence="1">
    <location>
        <begin position="192"/>
        <end position="207"/>
    </location>
</feature>
<feature type="compositionally biased region" description="Basic and acidic residues" evidence="1">
    <location>
        <begin position="269"/>
        <end position="278"/>
    </location>
</feature>
<evidence type="ECO:0008006" key="4">
    <source>
        <dbReference type="Google" id="ProtNLM"/>
    </source>
</evidence>
<feature type="compositionally biased region" description="Low complexity" evidence="1">
    <location>
        <begin position="156"/>
        <end position="172"/>
    </location>
</feature>
<proteinExistence type="predicted"/>
<feature type="compositionally biased region" description="Low complexity" evidence="1">
    <location>
        <begin position="489"/>
        <end position="502"/>
    </location>
</feature>
<evidence type="ECO:0000313" key="2">
    <source>
        <dbReference type="EMBL" id="THH26632.1"/>
    </source>
</evidence>